<dbReference type="AlphaFoldDB" id="A0A1I5HPK8"/>
<feature type="domain" description="Clp R" evidence="3">
    <location>
        <begin position="2"/>
        <end position="177"/>
    </location>
</feature>
<evidence type="ECO:0000256" key="2">
    <source>
        <dbReference type="SAM" id="MobiDB-lite"/>
    </source>
</evidence>
<dbReference type="Pfam" id="PF02861">
    <property type="entry name" value="Clp_N"/>
    <property type="match status" value="1"/>
</dbReference>
<dbReference type="RefSeq" id="WP_075015139.1">
    <property type="nucleotide sequence ID" value="NZ_FOWE01000010.1"/>
</dbReference>
<dbReference type="SUPFAM" id="SSF81923">
    <property type="entry name" value="Double Clp-N motif"/>
    <property type="match status" value="1"/>
</dbReference>
<accession>A0A1I5HPK8</accession>
<organism evidence="4 5">
    <name type="scientific">Geodermatophilus obscurus</name>
    <dbReference type="NCBI Taxonomy" id="1861"/>
    <lineage>
        <taxon>Bacteria</taxon>
        <taxon>Bacillati</taxon>
        <taxon>Actinomycetota</taxon>
        <taxon>Actinomycetes</taxon>
        <taxon>Geodermatophilales</taxon>
        <taxon>Geodermatophilaceae</taxon>
        <taxon>Geodermatophilus</taxon>
    </lineage>
</organism>
<keyword evidence="5" id="KW-1185">Reference proteome</keyword>
<keyword evidence="1" id="KW-0677">Repeat</keyword>
<dbReference type="OrthoDB" id="3628183at2"/>
<protein>
    <submittedName>
        <fullName evidence="4">Clp amino terminal domain-containing protein, pathogenicity island component</fullName>
    </submittedName>
</protein>
<evidence type="ECO:0000259" key="3">
    <source>
        <dbReference type="PROSITE" id="PS51903"/>
    </source>
</evidence>
<dbReference type="InterPro" id="IPR036628">
    <property type="entry name" value="Clp_N_dom_sf"/>
</dbReference>
<dbReference type="Proteomes" id="UP000183642">
    <property type="component" value="Unassembled WGS sequence"/>
</dbReference>
<dbReference type="Gene3D" id="1.10.1780.10">
    <property type="entry name" value="Clp, N-terminal domain"/>
    <property type="match status" value="2"/>
</dbReference>
<dbReference type="PROSITE" id="PS51903">
    <property type="entry name" value="CLP_R"/>
    <property type="match status" value="1"/>
</dbReference>
<name>A0A1I5HPK8_9ACTN</name>
<evidence type="ECO:0000256" key="1">
    <source>
        <dbReference type="PROSITE-ProRule" id="PRU01251"/>
    </source>
</evidence>
<reference evidence="5" key="1">
    <citation type="submission" date="2016-10" db="EMBL/GenBank/DDBJ databases">
        <authorList>
            <person name="Varghese N."/>
            <person name="Submissions S."/>
        </authorList>
    </citation>
    <scope>NUCLEOTIDE SEQUENCE [LARGE SCALE GENOMIC DNA]</scope>
    <source>
        <strain evidence="5">DSM 43161</strain>
    </source>
</reference>
<feature type="region of interest" description="Disordered" evidence="2">
    <location>
        <begin position="91"/>
        <end position="111"/>
    </location>
</feature>
<evidence type="ECO:0000313" key="4">
    <source>
        <dbReference type="EMBL" id="SFO49761.1"/>
    </source>
</evidence>
<sequence length="177" mass="18662">MFERFSAEARRAVVEAQQEARDLHAPRIEPVHLLLALSRDPGRGGTALRAAGLDHAAGRRALQAAGPLDADALAAVGIDLERVRTAAESAFGPGALDRPRPARGGHLPFADGSKRALEGALRHVLAEYRPRRARVIDTGHLVVGVLSVPDPLLQRVLHLAGVDVARLGEELGTASAA</sequence>
<dbReference type="EMBL" id="FOWE01000010">
    <property type="protein sequence ID" value="SFO49761.1"/>
    <property type="molecule type" value="Genomic_DNA"/>
</dbReference>
<gene>
    <name evidence="4" type="ORF">SAMN05660359_03851</name>
</gene>
<dbReference type="InterPro" id="IPR004176">
    <property type="entry name" value="Clp_R_N"/>
</dbReference>
<evidence type="ECO:0000313" key="5">
    <source>
        <dbReference type="Proteomes" id="UP000183642"/>
    </source>
</evidence>
<proteinExistence type="predicted"/>